<evidence type="ECO:0000256" key="3">
    <source>
        <dbReference type="ARBA" id="ARBA00022670"/>
    </source>
</evidence>
<keyword evidence="4 7" id="KW-0732">Signal</keyword>
<dbReference type="EC" id="3.4.16.-" evidence="7"/>
<accession>A0AAN6JLD5</accession>
<sequence>MRLSLAVHLLAALLAAPVLALSFASQQPFTLPLVDAQNDNAFIGGTIASTTQRIELPLASSAGGVSNARVRSVESRIAAHSAQHRGAAGFTTLTHVEFPHVSVRIRQHGGGGKATTAKERGALDDPKAWCDPTVTSWTGFIDTIDGKSLWFQAFESRSNPDKDPLILWTNGGPGGSSALGLFQELGPCLIPLRNGAMPAGPPINGTLFNPHSWNTQASIIFIDQPVGVGFSYSRYGVPTNDADQGARDVYAFLRIFLSALPRFAENEFVLAAESYGGRYAPRYAAEMVDRNAEIEQRAARAGREVDRSQLVNIKGVAIGNGFSSPSQQLTSSFDMLCSRKGGAATPVLSIGVCKRMEVWKRKCDEILPKYCSDFHPTDECIMHMDACQRELLGPYDATGRNPYNIADDCKNGLFPNLCYDVTADIRAYLDRADVRELIGAPSVEQAGNFSMINWEVNQAFELAGDEVVDSVGYISGLLEHGVRTLIYVGKLDLVCNWVGNWKWLSKMDWSGRDAFLGAKSYEWVVDGKPAGETQSAEGLTWATIDGAGHMVPYDKPVEANQLINRWLRGEAL</sequence>
<dbReference type="SUPFAM" id="SSF53474">
    <property type="entry name" value="alpha/beta-Hydrolases"/>
    <property type="match status" value="1"/>
</dbReference>
<dbReference type="GO" id="GO:0000324">
    <property type="term" value="C:fungal-type vacuole"/>
    <property type="evidence" value="ECO:0007669"/>
    <property type="project" value="TreeGrafter"/>
</dbReference>
<reference evidence="8" key="1">
    <citation type="journal article" date="2023" name="PhytoFront">
        <title>Draft Genome Resources of Seven Strains of Tilletia horrida, Causal Agent of Kernel Smut of Rice.</title>
        <authorList>
            <person name="Khanal S."/>
            <person name="Antony Babu S."/>
            <person name="Zhou X.G."/>
        </authorList>
    </citation>
    <scope>NUCLEOTIDE SEQUENCE</scope>
    <source>
        <strain evidence="8">TX3</strain>
    </source>
</reference>
<proteinExistence type="inferred from homology"/>
<evidence type="ECO:0000313" key="8">
    <source>
        <dbReference type="EMBL" id="KAK0535214.1"/>
    </source>
</evidence>
<name>A0AAN6JLD5_9BASI</name>
<dbReference type="PANTHER" id="PTHR11802:SF113">
    <property type="entry name" value="SERINE CARBOXYPEPTIDASE CTSA-4.1"/>
    <property type="match status" value="1"/>
</dbReference>
<dbReference type="InterPro" id="IPR033124">
    <property type="entry name" value="Ser_caboxypep_his_AS"/>
</dbReference>
<protein>
    <recommendedName>
        <fullName evidence="7">Carboxypeptidase</fullName>
        <ecNumber evidence="7">3.4.16.-</ecNumber>
    </recommendedName>
</protein>
<keyword evidence="9" id="KW-1185">Reference proteome</keyword>
<comment type="similarity">
    <text evidence="1 7">Belongs to the peptidase S10 family.</text>
</comment>
<dbReference type="Pfam" id="PF00450">
    <property type="entry name" value="Peptidase_S10"/>
    <property type="match status" value="1"/>
</dbReference>
<dbReference type="GO" id="GO:0004185">
    <property type="term" value="F:serine-type carboxypeptidase activity"/>
    <property type="evidence" value="ECO:0007669"/>
    <property type="project" value="UniProtKB-UniRule"/>
</dbReference>
<dbReference type="PRINTS" id="PR00724">
    <property type="entry name" value="CRBOXYPTASEC"/>
</dbReference>
<dbReference type="PROSITE" id="PS00560">
    <property type="entry name" value="CARBOXYPEPT_SER_HIS"/>
    <property type="match status" value="1"/>
</dbReference>
<dbReference type="Proteomes" id="UP001176521">
    <property type="component" value="Unassembled WGS sequence"/>
</dbReference>
<feature type="chain" id="PRO_5042672836" description="Carboxypeptidase" evidence="7">
    <location>
        <begin position="21"/>
        <end position="572"/>
    </location>
</feature>
<keyword evidence="3 7" id="KW-0645">Protease</keyword>
<dbReference type="PROSITE" id="PS00131">
    <property type="entry name" value="CARBOXYPEPT_SER_SER"/>
    <property type="match status" value="1"/>
</dbReference>
<comment type="caution">
    <text evidence="8">The sequence shown here is derived from an EMBL/GenBank/DDBJ whole genome shotgun (WGS) entry which is preliminary data.</text>
</comment>
<dbReference type="Gene3D" id="3.40.50.1820">
    <property type="entry name" value="alpha/beta hydrolase"/>
    <property type="match status" value="1"/>
</dbReference>
<dbReference type="InterPro" id="IPR001563">
    <property type="entry name" value="Peptidase_S10"/>
</dbReference>
<dbReference type="GO" id="GO:0006508">
    <property type="term" value="P:proteolysis"/>
    <property type="evidence" value="ECO:0007669"/>
    <property type="project" value="UniProtKB-KW"/>
</dbReference>
<feature type="signal peptide" evidence="7">
    <location>
        <begin position="1"/>
        <end position="20"/>
    </location>
</feature>
<evidence type="ECO:0000256" key="4">
    <source>
        <dbReference type="ARBA" id="ARBA00022729"/>
    </source>
</evidence>
<evidence type="ECO:0000256" key="1">
    <source>
        <dbReference type="ARBA" id="ARBA00009431"/>
    </source>
</evidence>
<keyword evidence="5 7" id="KW-0378">Hydrolase</keyword>
<dbReference type="InterPro" id="IPR029058">
    <property type="entry name" value="AB_hydrolase_fold"/>
</dbReference>
<dbReference type="Gene3D" id="1.10.287.410">
    <property type="match status" value="1"/>
</dbReference>
<evidence type="ECO:0000256" key="7">
    <source>
        <dbReference type="RuleBase" id="RU361156"/>
    </source>
</evidence>
<keyword evidence="2 7" id="KW-0121">Carboxypeptidase</keyword>
<keyword evidence="6" id="KW-0325">Glycoprotein</keyword>
<dbReference type="EMBL" id="JAPDMQ010000100">
    <property type="protein sequence ID" value="KAK0535214.1"/>
    <property type="molecule type" value="Genomic_DNA"/>
</dbReference>
<organism evidence="8 9">
    <name type="scientific">Tilletia horrida</name>
    <dbReference type="NCBI Taxonomy" id="155126"/>
    <lineage>
        <taxon>Eukaryota</taxon>
        <taxon>Fungi</taxon>
        <taxon>Dikarya</taxon>
        <taxon>Basidiomycota</taxon>
        <taxon>Ustilaginomycotina</taxon>
        <taxon>Exobasidiomycetes</taxon>
        <taxon>Tilletiales</taxon>
        <taxon>Tilletiaceae</taxon>
        <taxon>Tilletia</taxon>
    </lineage>
</organism>
<evidence type="ECO:0000256" key="5">
    <source>
        <dbReference type="ARBA" id="ARBA00022801"/>
    </source>
</evidence>
<evidence type="ECO:0000256" key="2">
    <source>
        <dbReference type="ARBA" id="ARBA00022645"/>
    </source>
</evidence>
<evidence type="ECO:0000313" key="9">
    <source>
        <dbReference type="Proteomes" id="UP001176521"/>
    </source>
</evidence>
<dbReference type="PANTHER" id="PTHR11802">
    <property type="entry name" value="SERINE PROTEASE FAMILY S10 SERINE CARBOXYPEPTIDASE"/>
    <property type="match status" value="1"/>
</dbReference>
<gene>
    <name evidence="8" type="ORF">OC842_002380</name>
</gene>
<evidence type="ECO:0000256" key="6">
    <source>
        <dbReference type="ARBA" id="ARBA00023180"/>
    </source>
</evidence>
<dbReference type="InterPro" id="IPR018202">
    <property type="entry name" value="Ser_caboxypep_ser_AS"/>
</dbReference>
<dbReference type="AlphaFoldDB" id="A0AAN6JLD5"/>